<evidence type="ECO:0000256" key="2">
    <source>
        <dbReference type="SAM" id="MobiDB-lite"/>
    </source>
</evidence>
<evidence type="ECO:0000256" key="1">
    <source>
        <dbReference type="ARBA" id="ARBA00009005"/>
    </source>
</evidence>
<name>A0ABQ0G307_9PEZI</name>
<organism evidence="4 5">
    <name type="scientific">Madurella fahalii</name>
    <dbReference type="NCBI Taxonomy" id="1157608"/>
    <lineage>
        <taxon>Eukaryota</taxon>
        <taxon>Fungi</taxon>
        <taxon>Dikarya</taxon>
        <taxon>Ascomycota</taxon>
        <taxon>Pezizomycotina</taxon>
        <taxon>Sordariomycetes</taxon>
        <taxon>Sordariomycetidae</taxon>
        <taxon>Sordariales</taxon>
        <taxon>Sordariales incertae sedis</taxon>
        <taxon>Madurella</taxon>
    </lineage>
</organism>
<protein>
    <recommendedName>
        <fullName evidence="3">Peptidase C14 caspase domain-containing protein</fullName>
    </recommendedName>
</protein>
<feature type="domain" description="Peptidase C14 caspase" evidence="3">
    <location>
        <begin position="9"/>
        <end position="248"/>
    </location>
</feature>
<dbReference type="Proteomes" id="UP001628179">
    <property type="component" value="Unassembled WGS sequence"/>
</dbReference>
<feature type="region of interest" description="Disordered" evidence="2">
    <location>
        <begin position="672"/>
        <end position="698"/>
    </location>
</feature>
<sequence length="716" mass="77293">MAIAPSKTFAVLVGIDDYSSTPYGNLAGCVNDVKSVKAFLVGTSGVPAMNITTLTSPPLIPSMTLPTKANLLQVVEKVAQQAVDAGPDSLFFLHYSGHGGRKATVHPNIKGRNTYDEYLCTLGEDFLDVNVAALLNKLTEKGLTVLVVLDCCHSGGGDRMAMAANAGRRQGLIRCPQSRKDQLKWAKPAAPAEHENGARDAVVNNSWFSLGRAHNLLAACQPTELASEYLDDNKKPIGFMTYFLVRALGNLWGSREPVTYGVLTEHLQSLCRPPGQVGIQQPMHLGEHRRVLFGKQNVEEATDVGLQAGITEVNGRTITINRGSAHGLGLGDILSLFPPNQGRFGAVADEAPQVAVAQVYEIHSLQAKATVLDPPNGLGPQVAIVPVAGWFARLKQRGKLPVVELVQSSTQTKDAVARLEAAWKALISGPVGPLFTLSLPSYPVTAPVASPTLRLQITHHDDGASLGYFTGKGEALDHIPPVRLDDVALVNKLAYLIPHLCSYLRLADLAPKRPSNKPAYQFSIQNIRDPEPNKPGLGYKFTFRNRTTSSLFITLFNLNPAYGVDQLIPSQAGSSCEVGPSESIEETGPITVPALLARESRQPGFRMRDLFKLIVTTEQALFRHYIQPQLTGWNPPDRGQLREASHQRNASALGPTPDDFWVELGSIVTTDEDLGTANSNDAHGVDNDDAEGQVGPSAVAPSTKIVWFERQLPGWD</sequence>
<dbReference type="Gene3D" id="3.40.50.1460">
    <property type="match status" value="1"/>
</dbReference>
<accession>A0ABQ0G307</accession>
<comment type="caution">
    <text evidence="4">The sequence shown here is derived from an EMBL/GenBank/DDBJ whole genome shotgun (WGS) entry which is preliminary data.</text>
</comment>
<dbReference type="InterPro" id="IPR050452">
    <property type="entry name" value="Metacaspase"/>
</dbReference>
<evidence type="ECO:0000259" key="3">
    <source>
        <dbReference type="Pfam" id="PF00656"/>
    </source>
</evidence>
<comment type="similarity">
    <text evidence="1">Belongs to the peptidase C14B family.</text>
</comment>
<keyword evidence="5" id="KW-1185">Reference proteome</keyword>
<feature type="region of interest" description="Disordered" evidence="2">
    <location>
        <begin position="632"/>
        <end position="657"/>
    </location>
</feature>
<dbReference type="PANTHER" id="PTHR48104">
    <property type="entry name" value="METACASPASE-4"/>
    <property type="match status" value="1"/>
</dbReference>
<dbReference type="EMBL" id="BAAFSV010000001">
    <property type="protein sequence ID" value="GAB1311940.1"/>
    <property type="molecule type" value="Genomic_DNA"/>
</dbReference>
<evidence type="ECO:0000313" key="4">
    <source>
        <dbReference type="EMBL" id="GAB1311940.1"/>
    </source>
</evidence>
<dbReference type="GeneID" id="98172895"/>
<proteinExistence type="inferred from homology"/>
<dbReference type="RefSeq" id="XP_070913673.1">
    <property type="nucleotide sequence ID" value="XM_071057572.1"/>
</dbReference>
<gene>
    <name evidence="4" type="ORF">MFIFM68171_02150</name>
</gene>
<dbReference type="InterPro" id="IPR011600">
    <property type="entry name" value="Pept_C14_caspase"/>
</dbReference>
<reference evidence="4 5" key="1">
    <citation type="submission" date="2024-09" db="EMBL/GenBank/DDBJ databases">
        <title>Itraconazole resistance in Madurella fahalii resulting from another homologue of gene encoding cytochrome P450 14-alpha sterol demethylase (CYP51).</title>
        <authorList>
            <person name="Yoshioka I."/>
            <person name="Fahal A.H."/>
            <person name="Kaneko S."/>
            <person name="Yaguchi T."/>
        </authorList>
    </citation>
    <scope>NUCLEOTIDE SEQUENCE [LARGE SCALE GENOMIC DNA]</scope>
    <source>
        <strain evidence="4 5">IFM 68171</strain>
    </source>
</reference>
<evidence type="ECO:0000313" key="5">
    <source>
        <dbReference type="Proteomes" id="UP001628179"/>
    </source>
</evidence>
<dbReference type="PANTHER" id="PTHR48104:SF30">
    <property type="entry name" value="METACASPASE-1"/>
    <property type="match status" value="1"/>
</dbReference>
<dbReference type="Pfam" id="PF00656">
    <property type="entry name" value="Peptidase_C14"/>
    <property type="match status" value="1"/>
</dbReference>